<comment type="caution">
    <text evidence="2">The sequence shown here is derived from an EMBL/GenBank/DDBJ whole genome shotgun (WGS) entry which is preliminary data.</text>
</comment>
<keyword evidence="1" id="KW-0472">Membrane</keyword>
<dbReference type="SUPFAM" id="SSF56925">
    <property type="entry name" value="OMPA-like"/>
    <property type="match status" value="1"/>
</dbReference>
<proteinExistence type="predicted"/>
<organism evidence="2 3">
    <name type="scientific">Butyricimonas hominis</name>
    <dbReference type="NCBI Taxonomy" id="2763032"/>
    <lineage>
        <taxon>Bacteria</taxon>
        <taxon>Pseudomonadati</taxon>
        <taxon>Bacteroidota</taxon>
        <taxon>Bacteroidia</taxon>
        <taxon>Bacteroidales</taxon>
        <taxon>Odoribacteraceae</taxon>
        <taxon>Butyricimonas</taxon>
    </lineage>
</organism>
<accession>A0ABR7CYC8</accession>
<evidence type="ECO:0000313" key="3">
    <source>
        <dbReference type="Proteomes" id="UP000646484"/>
    </source>
</evidence>
<keyword evidence="3" id="KW-1185">Reference proteome</keyword>
<sequence>MSENLEKLFKNAMEQVSVEPPARIWERIDSHFVVKQRRLKRIYTYSGIAAAVILLLCITFVIPNQQDTLYSPTPIAAIQPIDNSQDENRILAFTSTPHSIPAVTRKRETRQSGMDSGTITPVELAIQSSSGLEVEQPESELKKTSVRAEFIPLVNGNALQNQKEYMALLDSRAPVASTPKEKKLSKEEKIFMVGGYISPGYSSGNYHVNNQAARSAQFDNSSMSGIFNLGGGLTFAVKPSKRISIETGLGYSRMGQKTSDAQVFVPRGDMVSYTANTHAYTPLGNVKNQAKATVSNSENYLSLKGEQDEEGSIEQQFDAIEIPLAFRFHLNDNKIRFSILGGLGASFLVRNHTYVNYSGKKELMGEAENIRTFNVSTNVGFGIEYPLSKSIRLKLEPGFKYYLQSLSKNSDIDFKPYSFTFSTGIGINF</sequence>
<evidence type="ECO:0000313" key="2">
    <source>
        <dbReference type="EMBL" id="MBC5620686.1"/>
    </source>
</evidence>
<dbReference type="EMBL" id="JACOOH010000002">
    <property type="protein sequence ID" value="MBC5620686.1"/>
    <property type="molecule type" value="Genomic_DNA"/>
</dbReference>
<evidence type="ECO:0000256" key="1">
    <source>
        <dbReference type="SAM" id="Phobius"/>
    </source>
</evidence>
<protein>
    <submittedName>
        <fullName evidence="2">Outer membrane beta-barrel protein</fullName>
    </submittedName>
</protein>
<gene>
    <name evidence="2" type="ORF">H8S64_06205</name>
</gene>
<keyword evidence="1" id="KW-0812">Transmembrane</keyword>
<feature type="transmembrane region" description="Helical" evidence="1">
    <location>
        <begin position="42"/>
        <end position="62"/>
    </location>
</feature>
<name>A0ABR7CYC8_9BACT</name>
<dbReference type="RefSeq" id="WP_186975375.1">
    <property type="nucleotide sequence ID" value="NZ_JACOOH010000002.1"/>
</dbReference>
<dbReference type="InterPro" id="IPR011250">
    <property type="entry name" value="OMP/PagP_B-barrel"/>
</dbReference>
<keyword evidence="1" id="KW-1133">Transmembrane helix</keyword>
<dbReference type="Proteomes" id="UP000646484">
    <property type="component" value="Unassembled WGS sequence"/>
</dbReference>
<reference evidence="2 3" key="1">
    <citation type="submission" date="2020-08" db="EMBL/GenBank/DDBJ databases">
        <title>Genome public.</title>
        <authorList>
            <person name="Liu C."/>
            <person name="Sun Q."/>
        </authorList>
    </citation>
    <scope>NUCLEOTIDE SEQUENCE [LARGE SCALE GENOMIC DNA]</scope>
    <source>
        <strain evidence="2 3">NSJ-56</strain>
    </source>
</reference>